<accession>A0A7D4AR70</accession>
<evidence type="ECO:0000313" key="3">
    <source>
        <dbReference type="Proteomes" id="UP000501240"/>
    </source>
</evidence>
<dbReference type="Gene3D" id="3.40.50.1110">
    <property type="entry name" value="SGNH hydrolase"/>
    <property type="match status" value="2"/>
</dbReference>
<reference evidence="2 3" key="1">
    <citation type="submission" date="2020-05" db="EMBL/GenBank/DDBJ databases">
        <title>Actinomadura verrucosospora NRRL-B18236 (PFL_A860) Genome sequencing and assembly.</title>
        <authorList>
            <person name="Samborskyy M."/>
        </authorList>
    </citation>
    <scope>NUCLEOTIDE SEQUENCE [LARGE SCALE GENOMIC DNA]</scope>
    <source>
        <strain evidence="2 3">NRRL:B18236</strain>
    </source>
</reference>
<dbReference type="GO" id="GO:0016787">
    <property type="term" value="F:hydrolase activity"/>
    <property type="evidence" value="ECO:0007669"/>
    <property type="project" value="UniProtKB-KW"/>
</dbReference>
<dbReference type="InterPro" id="IPR036514">
    <property type="entry name" value="SGNH_hydro_sf"/>
</dbReference>
<keyword evidence="3" id="KW-1185">Reference proteome</keyword>
<evidence type="ECO:0000259" key="1">
    <source>
        <dbReference type="Pfam" id="PF13472"/>
    </source>
</evidence>
<name>A0A7D4AR70_ACTVE</name>
<dbReference type="Proteomes" id="UP000501240">
    <property type="component" value="Chromosome"/>
</dbReference>
<protein>
    <submittedName>
        <fullName evidence="2">GDSL-like Lipase/Acylhydrolase family protein</fullName>
    </submittedName>
</protein>
<dbReference type="InterPro" id="IPR013830">
    <property type="entry name" value="SGNH_hydro"/>
</dbReference>
<sequence>MSLEALAPPRRSVQDRGVREYDSLRRRTKALVTAALVAMVASWCLGGAPARADAPATYYLALGDSGAVGVQAGRGPTDEGYTDDLHAALKARRPGLRLVKLGCPGETTTTMLKGGICSYAAGSQMNAALDFLKRHRGRVRYVTLSIGVNNVGCMLDGDLACGLKGVGGLVTELPQITAGLRAAGGGTPVYASMTYYDPGLASWVKGDRATAIASVPMLDAFNGVQRAAALAGGFKVADVATAFAAHAFSTEVALPPYGTVPLNVARICAWTSQCARGDGHANATGYRHIAAAFLTTLT</sequence>
<gene>
    <name evidence="2" type="ORF">ACTIVE_4710</name>
</gene>
<keyword evidence="2" id="KW-0378">Hydrolase</keyword>
<evidence type="ECO:0000313" key="2">
    <source>
        <dbReference type="EMBL" id="QKG23069.1"/>
    </source>
</evidence>
<dbReference type="Pfam" id="PF13472">
    <property type="entry name" value="Lipase_GDSL_2"/>
    <property type="match status" value="1"/>
</dbReference>
<dbReference type="SUPFAM" id="SSF52266">
    <property type="entry name" value="SGNH hydrolase"/>
    <property type="match status" value="1"/>
</dbReference>
<organism evidence="2 3">
    <name type="scientific">Actinomadura verrucosospora</name>
    <dbReference type="NCBI Taxonomy" id="46165"/>
    <lineage>
        <taxon>Bacteria</taxon>
        <taxon>Bacillati</taxon>
        <taxon>Actinomycetota</taxon>
        <taxon>Actinomycetes</taxon>
        <taxon>Streptosporangiales</taxon>
        <taxon>Thermomonosporaceae</taxon>
        <taxon>Actinomadura</taxon>
    </lineage>
</organism>
<feature type="domain" description="SGNH hydrolase-type esterase" evidence="1">
    <location>
        <begin position="61"/>
        <end position="287"/>
    </location>
</feature>
<dbReference type="EMBL" id="CP053892">
    <property type="protein sequence ID" value="QKG23069.1"/>
    <property type="molecule type" value="Genomic_DNA"/>
</dbReference>
<dbReference type="AlphaFoldDB" id="A0A7D4AR70"/>
<proteinExistence type="predicted"/>